<dbReference type="InterPro" id="IPR011055">
    <property type="entry name" value="Dup_hybrid_motif"/>
</dbReference>
<dbReference type="EMBL" id="UOGF01000085">
    <property type="protein sequence ID" value="VAX32198.1"/>
    <property type="molecule type" value="Genomic_DNA"/>
</dbReference>
<dbReference type="Gene3D" id="2.70.70.10">
    <property type="entry name" value="Glucose Permease (Domain IIA)"/>
    <property type="match status" value="1"/>
</dbReference>
<name>A0A3B1D8C2_9ZZZZ</name>
<dbReference type="AlphaFoldDB" id="A0A3B1D8C2"/>
<dbReference type="InterPro" id="IPR050570">
    <property type="entry name" value="Cell_wall_metabolism_enzyme"/>
</dbReference>
<organism evidence="3">
    <name type="scientific">hydrothermal vent metagenome</name>
    <dbReference type="NCBI Taxonomy" id="652676"/>
    <lineage>
        <taxon>unclassified sequences</taxon>
        <taxon>metagenomes</taxon>
        <taxon>ecological metagenomes</taxon>
    </lineage>
</organism>
<evidence type="ECO:0000259" key="2">
    <source>
        <dbReference type="Pfam" id="PF01551"/>
    </source>
</evidence>
<evidence type="ECO:0000313" key="3">
    <source>
        <dbReference type="EMBL" id="VAX32198.1"/>
    </source>
</evidence>
<gene>
    <name evidence="3" type="ORF">MNBD_NITROSPIRAE01-347</name>
</gene>
<reference evidence="3" key="1">
    <citation type="submission" date="2018-06" db="EMBL/GenBank/DDBJ databases">
        <authorList>
            <person name="Zhirakovskaya E."/>
        </authorList>
    </citation>
    <scope>NUCLEOTIDE SEQUENCE</scope>
</reference>
<dbReference type="PANTHER" id="PTHR21666:SF285">
    <property type="entry name" value="M23 FAMILY METALLOPEPTIDASE"/>
    <property type="match status" value="1"/>
</dbReference>
<feature type="domain" description="M23ase beta-sheet core" evidence="2">
    <location>
        <begin position="189"/>
        <end position="283"/>
    </location>
</feature>
<dbReference type="InterPro" id="IPR016047">
    <property type="entry name" value="M23ase_b-sheet_dom"/>
</dbReference>
<sequence length="292" mass="32168">MNSSLPQKHKNKVIFTWLVFFFSLSVLPYLASADTKVQVKQGGIARMILKPGGPISSISGRFKDKKVPYFETGKGVYVALVGIDMDQSLGTLPFVSTWQSAGKTFTQKNIIEVQAAEFGLQELTLPKKKVDLDPPTLKRVRGEKSLMKTAFAESHPERLWKGTFIAPVEGRRQGTFGRRRLINGKPRRSHTGEDISAPTGTPIRAPNAGKVVLVGHFFFNGRSVVIDHGLGLMSMYFHLSAVDVKQGVLVEIGEQIGLVGKSGRVTGPHLHWGMRLNDAKVDPYAFVDVQLD</sequence>
<proteinExistence type="predicted"/>
<dbReference type="GO" id="GO:0004222">
    <property type="term" value="F:metalloendopeptidase activity"/>
    <property type="evidence" value="ECO:0007669"/>
    <property type="project" value="TreeGrafter"/>
</dbReference>
<evidence type="ECO:0000256" key="1">
    <source>
        <dbReference type="SAM" id="MobiDB-lite"/>
    </source>
</evidence>
<accession>A0A3B1D8C2</accession>
<dbReference type="PANTHER" id="PTHR21666">
    <property type="entry name" value="PEPTIDASE-RELATED"/>
    <property type="match status" value="1"/>
</dbReference>
<dbReference type="Pfam" id="PF01551">
    <property type="entry name" value="Peptidase_M23"/>
    <property type="match status" value="1"/>
</dbReference>
<dbReference type="SUPFAM" id="SSF51261">
    <property type="entry name" value="Duplicated hybrid motif"/>
    <property type="match status" value="1"/>
</dbReference>
<dbReference type="Gene3D" id="2.60.40.1590">
    <property type="entry name" value="Peptidoglycan hydrolase domains"/>
    <property type="match status" value="1"/>
</dbReference>
<dbReference type="CDD" id="cd12797">
    <property type="entry name" value="M23_peptidase"/>
    <property type="match status" value="1"/>
</dbReference>
<protein>
    <submittedName>
        <fullName evidence="3">Phage endopeptidase</fullName>
    </submittedName>
</protein>
<feature type="region of interest" description="Disordered" evidence="1">
    <location>
        <begin position="182"/>
        <end position="201"/>
    </location>
</feature>